<dbReference type="Gene3D" id="3.30.70.120">
    <property type="match status" value="1"/>
</dbReference>
<name>A0A9J9QFQ0_ACIET</name>
<dbReference type="InterPro" id="IPR011322">
    <property type="entry name" value="N-reg_PII-like_a/b"/>
</dbReference>
<dbReference type="EMBL" id="CP001392">
    <property type="protein sequence ID" value="ACM33650.1"/>
    <property type="molecule type" value="Genomic_DNA"/>
</dbReference>
<dbReference type="RefSeq" id="WP_015913653.1">
    <property type="nucleotide sequence ID" value="NC_011992.1"/>
</dbReference>
<dbReference type="GO" id="GO:0030234">
    <property type="term" value="F:enzyme regulator activity"/>
    <property type="evidence" value="ECO:0007669"/>
    <property type="project" value="InterPro"/>
</dbReference>
<evidence type="ECO:0000313" key="2">
    <source>
        <dbReference type="Proteomes" id="UP000000450"/>
    </source>
</evidence>
<dbReference type="Proteomes" id="UP000000450">
    <property type="component" value="Chromosome"/>
</dbReference>
<dbReference type="GO" id="GO:0005524">
    <property type="term" value="F:ATP binding"/>
    <property type="evidence" value="ECO:0007669"/>
    <property type="project" value="TreeGrafter"/>
</dbReference>
<dbReference type="AlphaFoldDB" id="A0A9J9QFQ0"/>
<dbReference type="GO" id="GO:0006808">
    <property type="term" value="P:regulation of nitrogen utilization"/>
    <property type="evidence" value="ECO:0007669"/>
    <property type="project" value="InterPro"/>
</dbReference>
<dbReference type="GO" id="GO:0005829">
    <property type="term" value="C:cytosol"/>
    <property type="evidence" value="ECO:0007669"/>
    <property type="project" value="TreeGrafter"/>
</dbReference>
<organism evidence="1 2">
    <name type="scientific">Acidovorax ebreus (strain TPSY)</name>
    <name type="common">Diaphorobacter sp. (strain TPSY)</name>
    <dbReference type="NCBI Taxonomy" id="535289"/>
    <lineage>
        <taxon>Bacteria</taxon>
        <taxon>Pseudomonadati</taxon>
        <taxon>Pseudomonadota</taxon>
        <taxon>Betaproteobacteria</taxon>
        <taxon>Burkholderiales</taxon>
        <taxon>Comamonadaceae</taxon>
        <taxon>Diaphorobacter</taxon>
    </lineage>
</organism>
<dbReference type="PRINTS" id="PR00340">
    <property type="entry name" value="PIIGLNB"/>
</dbReference>
<dbReference type="PANTHER" id="PTHR30115">
    <property type="entry name" value="NITROGEN REGULATORY PROTEIN P-II"/>
    <property type="match status" value="1"/>
</dbReference>
<keyword evidence="2" id="KW-1185">Reference proteome</keyword>
<dbReference type="SMART" id="SM00938">
    <property type="entry name" value="P-II"/>
    <property type="match status" value="1"/>
</dbReference>
<evidence type="ECO:0000313" key="1">
    <source>
        <dbReference type="EMBL" id="ACM33650.1"/>
    </source>
</evidence>
<protein>
    <submittedName>
        <fullName evidence="1">Nitrogen regulatory protein P-II</fullName>
    </submittedName>
</protein>
<dbReference type="PROSITE" id="PS51343">
    <property type="entry name" value="PII_GLNB_DOM"/>
    <property type="match status" value="1"/>
</dbReference>
<sequence>MKQITAILQPHRLEKVEDALHRLPHFPGFTILQGRGHPRGHGHSHAYVADEWEPNHHPRLILSIYCDDAQVDEIVHTIEQAAHTGQPGDGLIAVTEVIDIVRIRGGEHGRKAV</sequence>
<dbReference type="KEGG" id="dia:Dtpsy_2211"/>
<gene>
    <name evidence="1" type="ordered locus">Dtpsy_2211</name>
</gene>
<dbReference type="InterPro" id="IPR015867">
    <property type="entry name" value="N-reg_PII/ATP_PRibTrfase_C"/>
</dbReference>
<dbReference type="InterPro" id="IPR002187">
    <property type="entry name" value="N-reg_PII"/>
</dbReference>
<dbReference type="Pfam" id="PF00543">
    <property type="entry name" value="P-II"/>
    <property type="match status" value="1"/>
</dbReference>
<dbReference type="SUPFAM" id="SSF54913">
    <property type="entry name" value="GlnB-like"/>
    <property type="match status" value="1"/>
</dbReference>
<dbReference type="PANTHER" id="PTHR30115:SF11">
    <property type="entry name" value="NITROGEN REGULATORY PROTEIN P-II HOMOLOG"/>
    <property type="match status" value="1"/>
</dbReference>
<reference evidence="1 2" key="1">
    <citation type="journal article" date="2010" name="J. Bacteriol.">
        <title>Completed genome sequence of the anaerobic iron-oxidizing bacterium Acidovorax ebreus strain TPSY.</title>
        <authorList>
            <person name="Byrne-Bailey K.G."/>
            <person name="Weber K.A."/>
            <person name="Chair A.H."/>
            <person name="Bose S."/>
            <person name="Knox T."/>
            <person name="Spanbauer T.L."/>
            <person name="Chertkov O."/>
            <person name="Coates J.D."/>
        </authorList>
    </citation>
    <scope>NUCLEOTIDE SEQUENCE [LARGE SCALE GENOMIC DNA]</scope>
    <source>
        <strain evidence="1 2">TPSY</strain>
    </source>
</reference>
<accession>A0A9J9QFQ0</accession>
<proteinExistence type="predicted"/>